<dbReference type="KEGG" id="vg:60320826"/>
<evidence type="ECO:0000313" key="1">
    <source>
        <dbReference type="EMBL" id="AXN53343.1"/>
    </source>
</evidence>
<organism evidence="1 2">
    <name type="scientific">Mycobacterium phage Thonko</name>
    <dbReference type="NCBI Taxonomy" id="2282910"/>
    <lineage>
        <taxon>Viruses</taxon>
        <taxon>Duplodnaviria</taxon>
        <taxon>Heunggongvirae</taxon>
        <taxon>Uroviricota</taxon>
        <taxon>Caudoviricetes</taxon>
        <taxon>Bclasvirinae</taxon>
        <taxon>Thonkovirus</taxon>
        <taxon>Thonkovirus thonko</taxon>
    </lineage>
</organism>
<gene>
    <name evidence="1" type="primary">72</name>
    <name evidence="1" type="ORF">PBI_THONKO_72</name>
</gene>
<protein>
    <submittedName>
        <fullName evidence="1">Uncharacterized protein</fullName>
    </submittedName>
</protein>
<dbReference type="RefSeq" id="YP_009949423.1">
    <property type="nucleotide sequence ID" value="NC_051580.1"/>
</dbReference>
<proteinExistence type="predicted"/>
<accession>A0A346FCB8</accession>
<keyword evidence="2" id="KW-1185">Reference proteome</keyword>
<evidence type="ECO:0000313" key="2">
    <source>
        <dbReference type="Proteomes" id="UP000259812"/>
    </source>
</evidence>
<dbReference type="Proteomes" id="UP000259812">
    <property type="component" value="Genome"/>
</dbReference>
<reference evidence="2" key="1">
    <citation type="submission" date="2018-07" db="EMBL/GenBank/DDBJ databases">
        <authorList>
            <person name="Quirk P.G."/>
            <person name="Krulwich T.A."/>
        </authorList>
    </citation>
    <scope>NUCLEOTIDE SEQUENCE [LARGE SCALE GENOMIC DNA]</scope>
</reference>
<dbReference type="GeneID" id="60320826"/>
<name>A0A346FCB8_9CAUD</name>
<dbReference type="EMBL" id="MH632120">
    <property type="protein sequence ID" value="AXN53343.1"/>
    <property type="molecule type" value="Genomic_DNA"/>
</dbReference>
<sequence>MPADGFTPMLGPEPQQIIALRDALAEWTDTPESVGPLTARLVDAAVDVLAEWDRGRAATALAMREAMRTTISEHALRNLREFPGLGKDDQP</sequence>